<evidence type="ECO:0000313" key="1">
    <source>
        <dbReference type="EMBL" id="NCJ08456.1"/>
    </source>
</evidence>
<sequence length="304" mass="36555">MVSIQKIKFQDFDKVRPILSEFQDSEVNWKSIFDYPWNTDKDFCGYGLFDNNDIVGFIGLIFSQRIIDFQLEKFCNIHSWIIKEKYRNYGVFMAQSIGRLKNYTLTDVTPSESVCKIFEYLGFKELDSKLSILLIMPWQNFNQDKDKRSISFSTSKDEISTILNSQDFQIFEDHQPYLCHHLVAHYYQEYCYLVYSSFRQNKISYCHIQYISNSDFFARNSLKIRHKIFQKNKTPFILTDHRFIKEMMLPFTYTLPLEWKKIYRSNTLSSEQIDNLYTENIILNLSNIPELREIFHRLIKTLKF</sequence>
<dbReference type="Proteomes" id="UP000607397">
    <property type="component" value="Unassembled WGS sequence"/>
</dbReference>
<proteinExistence type="predicted"/>
<gene>
    <name evidence="1" type="ORF">GS597_18480</name>
</gene>
<comment type="caution">
    <text evidence="1">The sequence shown here is derived from an EMBL/GenBank/DDBJ whole genome shotgun (WGS) entry which is preliminary data.</text>
</comment>
<dbReference type="Gene3D" id="3.40.630.30">
    <property type="match status" value="1"/>
</dbReference>
<organism evidence="1 2">
    <name type="scientific">Petrachloros mirabilis ULC683</name>
    <dbReference type="NCBI Taxonomy" id="2781853"/>
    <lineage>
        <taxon>Bacteria</taxon>
        <taxon>Bacillati</taxon>
        <taxon>Cyanobacteriota</taxon>
        <taxon>Cyanophyceae</taxon>
        <taxon>Synechococcales</taxon>
        <taxon>Petrachlorosaceae</taxon>
        <taxon>Petrachloros</taxon>
        <taxon>Petrachloros mirabilis</taxon>
    </lineage>
</organism>
<evidence type="ECO:0008006" key="3">
    <source>
        <dbReference type="Google" id="ProtNLM"/>
    </source>
</evidence>
<protein>
    <recommendedName>
        <fullName evidence="3">N-acetyltransferase domain-containing protein</fullName>
    </recommendedName>
</protein>
<reference evidence="1" key="1">
    <citation type="submission" date="2019-12" db="EMBL/GenBank/DDBJ databases">
        <title>High-Quality draft genome sequences of three cyanobacteria isolated from the limestone walls of the Old Cathedral of Coimbra.</title>
        <authorList>
            <person name="Tiago I."/>
            <person name="Soares F."/>
            <person name="Portugal A."/>
        </authorList>
    </citation>
    <scope>NUCLEOTIDE SEQUENCE [LARGE SCALE GENOMIC DNA]</scope>
    <source>
        <strain evidence="1">C</strain>
    </source>
</reference>
<name>A0A8K2A2B2_9CYAN</name>
<dbReference type="SUPFAM" id="SSF55729">
    <property type="entry name" value="Acyl-CoA N-acyltransferases (Nat)"/>
    <property type="match status" value="1"/>
</dbReference>
<accession>A0A8K2A2B2</accession>
<dbReference type="InterPro" id="IPR016181">
    <property type="entry name" value="Acyl_CoA_acyltransferase"/>
</dbReference>
<dbReference type="AlphaFoldDB" id="A0A8K2A2B2"/>
<dbReference type="RefSeq" id="WP_161826926.1">
    <property type="nucleotide sequence ID" value="NZ_WVIC01000053.1"/>
</dbReference>
<evidence type="ECO:0000313" key="2">
    <source>
        <dbReference type="Proteomes" id="UP000607397"/>
    </source>
</evidence>
<keyword evidence="2" id="KW-1185">Reference proteome</keyword>
<dbReference type="EMBL" id="WVIC01000053">
    <property type="protein sequence ID" value="NCJ08456.1"/>
    <property type="molecule type" value="Genomic_DNA"/>
</dbReference>